<proteinExistence type="predicted"/>
<evidence type="ECO:0000313" key="1">
    <source>
        <dbReference type="EMBL" id="KAK8869385.1"/>
    </source>
</evidence>
<reference evidence="1 2" key="1">
    <citation type="journal article" date="2024" name="IMA Fungus">
        <title>Apiospora arundinis, a panoply of carbohydrate-active enzymes and secondary metabolites.</title>
        <authorList>
            <person name="Sorensen T."/>
            <person name="Petersen C."/>
            <person name="Muurmann A.T."/>
            <person name="Christiansen J.V."/>
            <person name="Brundto M.L."/>
            <person name="Overgaard C.K."/>
            <person name="Boysen A.T."/>
            <person name="Wollenberg R.D."/>
            <person name="Larsen T.O."/>
            <person name="Sorensen J.L."/>
            <person name="Nielsen K.L."/>
            <person name="Sondergaard T.E."/>
        </authorList>
    </citation>
    <scope>NUCLEOTIDE SEQUENCE [LARGE SCALE GENOMIC DNA]</scope>
    <source>
        <strain evidence="1 2">AAU 773</strain>
    </source>
</reference>
<dbReference type="Proteomes" id="UP001390339">
    <property type="component" value="Unassembled WGS sequence"/>
</dbReference>
<name>A0ABR2IXV7_9PEZI</name>
<accession>A0ABR2IXV7</accession>
<evidence type="ECO:0000313" key="2">
    <source>
        <dbReference type="Proteomes" id="UP001390339"/>
    </source>
</evidence>
<organism evidence="1 2">
    <name type="scientific">Apiospora arundinis</name>
    <dbReference type="NCBI Taxonomy" id="335852"/>
    <lineage>
        <taxon>Eukaryota</taxon>
        <taxon>Fungi</taxon>
        <taxon>Dikarya</taxon>
        <taxon>Ascomycota</taxon>
        <taxon>Pezizomycotina</taxon>
        <taxon>Sordariomycetes</taxon>
        <taxon>Xylariomycetidae</taxon>
        <taxon>Amphisphaeriales</taxon>
        <taxon>Apiosporaceae</taxon>
        <taxon>Apiospora</taxon>
    </lineage>
</organism>
<dbReference type="EMBL" id="JAPCWZ010000004">
    <property type="protein sequence ID" value="KAK8869385.1"/>
    <property type="molecule type" value="Genomic_DNA"/>
</dbReference>
<comment type="caution">
    <text evidence="1">The sequence shown here is derived from an EMBL/GenBank/DDBJ whole genome shotgun (WGS) entry which is preliminary data.</text>
</comment>
<gene>
    <name evidence="1" type="ORF">PGQ11_007963</name>
</gene>
<sequence length="82" mass="9370">MTITVKELDKPDTFFDDARTRETIIEGKDQTLRWLNVQIDEYDATTEPPSLVGRIKENKGKAMVPKGTNLLLKSGGRYKEEQ</sequence>
<keyword evidence="2" id="KW-1185">Reference proteome</keyword>
<protein>
    <submittedName>
        <fullName evidence="1">Uncharacterized protein</fullName>
    </submittedName>
</protein>